<comment type="caution">
    <text evidence="1">The sequence shown here is derived from an EMBL/GenBank/DDBJ whole genome shotgun (WGS) entry which is preliminary data.</text>
</comment>
<dbReference type="AlphaFoldDB" id="A0A366JE60"/>
<organism evidence="1 2">
    <name type="scientific">Marinomonas rhizomae</name>
    <dbReference type="NCBI Taxonomy" id="491948"/>
    <lineage>
        <taxon>Bacteria</taxon>
        <taxon>Pseudomonadati</taxon>
        <taxon>Pseudomonadota</taxon>
        <taxon>Gammaproteobacteria</taxon>
        <taxon>Oceanospirillales</taxon>
        <taxon>Oceanospirillaceae</taxon>
        <taxon>Marinomonas</taxon>
    </lineage>
</organism>
<dbReference type="GO" id="GO:0009143">
    <property type="term" value="P:nucleoside triphosphate catabolic process"/>
    <property type="evidence" value="ECO:0007669"/>
    <property type="project" value="InterPro"/>
</dbReference>
<keyword evidence="2" id="KW-1185">Reference proteome</keyword>
<keyword evidence="1" id="KW-0378">Hydrolase</keyword>
<proteinExistence type="predicted"/>
<dbReference type="CDD" id="cd11537">
    <property type="entry name" value="NTP-PPase_RS21-C6_like"/>
    <property type="match status" value="1"/>
</dbReference>
<dbReference type="RefSeq" id="WP_113915480.1">
    <property type="nucleotide sequence ID" value="NZ_QNSE01000003.1"/>
</dbReference>
<dbReference type="Proteomes" id="UP000252792">
    <property type="component" value="Unassembled WGS sequence"/>
</dbReference>
<sequence length="120" mass="13701">MNDLEKDSLESLKLAMRQFAQDREWDKFHSPKNLSMALAGETAELLDCFRWLTEEASYGLDAEQMSAVKDELADVLLFTVRLADKLNVDLFTAAQAKMAKNAERYPTEKVKGSAKKYNQY</sequence>
<dbReference type="GO" id="GO:0047429">
    <property type="term" value="F:nucleoside triphosphate diphosphatase activity"/>
    <property type="evidence" value="ECO:0007669"/>
    <property type="project" value="InterPro"/>
</dbReference>
<dbReference type="Gene3D" id="1.10.287.1080">
    <property type="entry name" value="MazG-like"/>
    <property type="match status" value="1"/>
</dbReference>
<dbReference type="SUPFAM" id="SSF101386">
    <property type="entry name" value="all-alpha NTP pyrophosphatases"/>
    <property type="match status" value="1"/>
</dbReference>
<name>A0A366JE60_9GAMM</name>
<reference evidence="1 2" key="1">
    <citation type="submission" date="2018-06" db="EMBL/GenBank/DDBJ databases">
        <title>Genomic Encyclopedia of Type Strains, Phase III (KMG-III): the genomes of soil and plant-associated and newly described type strains.</title>
        <authorList>
            <person name="Whitman W."/>
        </authorList>
    </citation>
    <scope>NUCLEOTIDE SEQUENCE [LARGE SCALE GENOMIC DNA]</scope>
    <source>
        <strain evidence="1 2">CECT 7377</strain>
    </source>
</reference>
<dbReference type="PANTHER" id="PTHR46523:SF1">
    <property type="entry name" value="DCTP PYROPHOSPHATASE 1"/>
    <property type="match status" value="1"/>
</dbReference>
<protein>
    <submittedName>
        <fullName evidence="1">NTP pyrophosphatase (Non-canonical NTP hydrolase)</fullName>
    </submittedName>
</protein>
<dbReference type="EMBL" id="QNSE01000003">
    <property type="protein sequence ID" value="RBP84564.1"/>
    <property type="molecule type" value="Genomic_DNA"/>
</dbReference>
<dbReference type="OrthoDB" id="9791898at2"/>
<gene>
    <name evidence="1" type="ORF">DFP80_10334</name>
</gene>
<accession>A0A366JE60</accession>
<dbReference type="PANTHER" id="PTHR46523">
    <property type="entry name" value="DCTP PYROPHOSPHATASE 1"/>
    <property type="match status" value="1"/>
</dbReference>
<evidence type="ECO:0000313" key="2">
    <source>
        <dbReference type="Proteomes" id="UP000252792"/>
    </source>
</evidence>
<evidence type="ECO:0000313" key="1">
    <source>
        <dbReference type="EMBL" id="RBP84564.1"/>
    </source>
</evidence>
<dbReference type="PIRSF" id="PIRSF029826">
    <property type="entry name" value="UCP029826_pph"/>
    <property type="match status" value="1"/>
</dbReference>
<dbReference type="InterPro" id="IPR025984">
    <property type="entry name" value="DCTPP"/>
</dbReference>
<dbReference type="Pfam" id="PF12643">
    <property type="entry name" value="MazG-like"/>
    <property type="match status" value="1"/>
</dbReference>
<dbReference type="InterPro" id="IPR052555">
    <property type="entry name" value="dCTP_Pyrophosphatase"/>
</dbReference>